<dbReference type="EMBL" id="JAGGNH010000006">
    <property type="protein sequence ID" value="KAJ0970184.1"/>
    <property type="molecule type" value="Genomic_DNA"/>
</dbReference>
<evidence type="ECO:0000313" key="2">
    <source>
        <dbReference type="EMBL" id="KAJ0970184.1"/>
    </source>
</evidence>
<evidence type="ECO:0000256" key="1">
    <source>
        <dbReference type="SAM" id="MobiDB-lite"/>
    </source>
</evidence>
<feature type="compositionally biased region" description="Basic residues" evidence="1">
    <location>
        <begin position="90"/>
        <end position="104"/>
    </location>
</feature>
<comment type="caution">
    <text evidence="2">The sequence shown here is derived from an EMBL/GenBank/DDBJ whole genome shotgun (WGS) entry which is preliminary data.</text>
</comment>
<reference evidence="2" key="2">
    <citation type="journal article" date="2022" name="Hortic Res">
        <title>The genome of Dioscorea zingiberensis sheds light on the biosynthesis, origin and evolution of the medicinally important diosgenin saponins.</title>
        <authorList>
            <person name="Li Y."/>
            <person name="Tan C."/>
            <person name="Li Z."/>
            <person name="Guo J."/>
            <person name="Li S."/>
            <person name="Chen X."/>
            <person name="Wang C."/>
            <person name="Dai X."/>
            <person name="Yang H."/>
            <person name="Song W."/>
            <person name="Hou L."/>
            <person name="Xu J."/>
            <person name="Tong Z."/>
            <person name="Xu A."/>
            <person name="Yuan X."/>
            <person name="Wang W."/>
            <person name="Yang Q."/>
            <person name="Chen L."/>
            <person name="Sun Z."/>
            <person name="Wang K."/>
            <person name="Pan B."/>
            <person name="Chen J."/>
            <person name="Bao Y."/>
            <person name="Liu F."/>
            <person name="Qi X."/>
            <person name="Gang D.R."/>
            <person name="Wen J."/>
            <person name="Li J."/>
        </authorList>
    </citation>
    <scope>NUCLEOTIDE SEQUENCE</scope>
    <source>
        <strain evidence="2">Dzin_1.0</strain>
    </source>
</reference>
<protein>
    <submittedName>
        <fullName evidence="2">Uncharacterized protein</fullName>
    </submittedName>
</protein>
<accession>A0A9D5CBX9</accession>
<sequence>MNSEGTSKEAVSHKEKAKYGSWMTPQWTQYKGRNHNNHRRSSGEEQPRMKIGSRFEVLEKLEQVSEEIVVEHWEQATHSKEAASTSTGPRHVKDRGFSRRRGRGGRVGPALSRGGLTQYAEPKEDRIEYTNAPSQKVGLEMVRAHPSRQTSNLRQGRGRGGFRFNEMNRVQSHVMDYTKAGHMEGCDDLQLENPPLTLLTSIAREDYDKRNKPDEDLALVPVPQKIHSMMVAKIAEALEEEGKGKHGSRDLMELEEPPDPGEQMEMEIRPDESMESRGKRTPGENYHIPKKGRIDHGDDPPNQNC</sequence>
<feature type="compositionally biased region" description="Basic and acidic residues" evidence="1">
    <location>
        <begin position="240"/>
        <end position="252"/>
    </location>
</feature>
<evidence type="ECO:0000313" key="3">
    <source>
        <dbReference type="Proteomes" id="UP001085076"/>
    </source>
</evidence>
<reference evidence="2" key="1">
    <citation type="submission" date="2021-03" db="EMBL/GenBank/DDBJ databases">
        <authorList>
            <person name="Li Z."/>
            <person name="Yang C."/>
        </authorList>
    </citation>
    <scope>NUCLEOTIDE SEQUENCE</scope>
    <source>
        <strain evidence="2">Dzin_1.0</strain>
        <tissue evidence="2">Leaf</tissue>
    </source>
</reference>
<organism evidence="2 3">
    <name type="scientific">Dioscorea zingiberensis</name>
    <dbReference type="NCBI Taxonomy" id="325984"/>
    <lineage>
        <taxon>Eukaryota</taxon>
        <taxon>Viridiplantae</taxon>
        <taxon>Streptophyta</taxon>
        <taxon>Embryophyta</taxon>
        <taxon>Tracheophyta</taxon>
        <taxon>Spermatophyta</taxon>
        <taxon>Magnoliopsida</taxon>
        <taxon>Liliopsida</taxon>
        <taxon>Dioscoreales</taxon>
        <taxon>Dioscoreaceae</taxon>
        <taxon>Dioscorea</taxon>
    </lineage>
</organism>
<feature type="region of interest" description="Disordered" evidence="1">
    <location>
        <begin position="240"/>
        <end position="305"/>
    </location>
</feature>
<feature type="compositionally biased region" description="Basic and acidic residues" evidence="1">
    <location>
        <begin position="1"/>
        <end position="18"/>
    </location>
</feature>
<feature type="region of interest" description="Disordered" evidence="1">
    <location>
        <begin position="75"/>
        <end position="114"/>
    </location>
</feature>
<proteinExistence type="predicted"/>
<feature type="region of interest" description="Disordered" evidence="1">
    <location>
        <begin position="1"/>
        <end position="50"/>
    </location>
</feature>
<name>A0A9D5CBX9_9LILI</name>
<feature type="compositionally biased region" description="Basic and acidic residues" evidence="1">
    <location>
        <begin position="266"/>
        <end position="282"/>
    </location>
</feature>
<dbReference type="Proteomes" id="UP001085076">
    <property type="component" value="Miscellaneous, Linkage group lg06"/>
</dbReference>
<dbReference type="AlphaFoldDB" id="A0A9D5CBX9"/>
<feature type="compositionally biased region" description="Acidic residues" evidence="1">
    <location>
        <begin position="253"/>
        <end position="265"/>
    </location>
</feature>
<keyword evidence="3" id="KW-1185">Reference proteome</keyword>
<gene>
    <name evidence="2" type="ORF">J5N97_023061</name>
</gene>